<feature type="transmembrane region" description="Helical" evidence="1">
    <location>
        <begin position="547"/>
        <end position="568"/>
    </location>
</feature>
<keyword evidence="6" id="KW-1185">Reference proteome</keyword>
<evidence type="ECO:0000313" key="6">
    <source>
        <dbReference type="Proteomes" id="UP001177023"/>
    </source>
</evidence>
<evidence type="ECO:0000259" key="2">
    <source>
        <dbReference type="Pfam" id="PF25897"/>
    </source>
</evidence>
<sequence>MKLDRGLLLSAPYTVDILVTDWINNRINYYTEGAGKGGIFAKTQDDKGYIIYSTLGSMNLTFNSTTGECRANSTGFLQAIYHFPDALREYFGERAEYADELLLSLVDLSEKNPAYAMGEQIVSGVLGVEWLMCGNKEGTTSTFQISVVAAGKNSISPFSGKTNPSPLSITITHYANGTDANSTSDFDVTFTFTSYGSFDPENAQFKLPRGTFCPDLPQVKPPLEKALPEKFSAVVQLSQDMKTWSAPKLLYASPYVAVASQTNGKIPLFNQDLPAQTIAVTHDYSTGYEYLFAANGGCLEVQPIDGKAPDLAGQTLGAAINLFVPTKVSNWSAYEDVKVAEGTLSVYRGVFDNDKTCEVRLLNNATLYDVTHFQKDGATSKPDSYYRPLVDQSLNLQPFGRIENCFPRRDNTTFAVTFAERKFSTVNAEFVALETALKAQIQQLKPISAGRISIAFVPSAHDDLVALIALADARTDPAAPVSSKIAETSVPDFITVLNATIAGDNWTVKVLDAKNVTQDFVVRKQSFTAYPDVSNKADFVGFSGGSMTVLAISMFLIGVAIGAVGVCWRTNRAGIQQIAYQVFE</sequence>
<accession>A0AA36CYK1</accession>
<dbReference type="PANTHER" id="PTHR36902">
    <property type="entry name" value="ENRICHED IN SURFACE-LABELED PROTEOME PROTEIN 9"/>
    <property type="match status" value="1"/>
</dbReference>
<dbReference type="AlphaFoldDB" id="A0AA36CYK1"/>
<reference evidence="5" key="1">
    <citation type="submission" date="2023-06" db="EMBL/GenBank/DDBJ databases">
        <authorList>
            <person name="Delattre M."/>
        </authorList>
    </citation>
    <scope>NUCLEOTIDE SEQUENCE</scope>
    <source>
        <strain evidence="5">AF72</strain>
    </source>
</reference>
<proteinExistence type="predicted"/>
<gene>
    <name evidence="5" type="ORF">MSPICULIGERA_LOCUS16006</name>
</gene>
<keyword evidence="1" id="KW-0812">Transmembrane</keyword>
<evidence type="ECO:0000256" key="1">
    <source>
        <dbReference type="SAM" id="Phobius"/>
    </source>
</evidence>
<dbReference type="InterPro" id="IPR058831">
    <property type="entry name" value="LolA-like_dom_2nd"/>
</dbReference>
<protein>
    <submittedName>
        <fullName evidence="5">Uncharacterized protein</fullName>
    </submittedName>
</protein>
<dbReference type="PANTHER" id="PTHR36902:SF1">
    <property type="entry name" value="ENRICHED IN SURFACE-LABELED PROTEOME PROTEIN 9"/>
    <property type="match status" value="1"/>
</dbReference>
<feature type="domain" description="LolA-like" evidence="2">
    <location>
        <begin position="3"/>
        <end position="193"/>
    </location>
</feature>
<dbReference type="Pfam" id="PF25897">
    <property type="entry name" value="LolA_1st_nematode"/>
    <property type="match status" value="1"/>
</dbReference>
<feature type="domain" description="LolA-like" evidence="3">
    <location>
        <begin position="208"/>
        <end position="312"/>
    </location>
</feature>
<comment type="caution">
    <text evidence="5">The sequence shown here is derived from an EMBL/GenBank/DDBJ whole genome shotgun (WGS) entry which is preliminary data.</text>
</comment>
<organism evidence="5 6">
    <name type="scientific">Mesorhabditis spiculigera</name>
    <dbReference type="NCBI Taxonomy" id="96644"/>
    <lineage>
        <taxon>Eukaryota</taxon>
        <taxon>Metazoa</taxon>
        <taxon>Ecdysozoa</taxon>
        <taxon>Nematoda</taxon>
        <taxon>Chromadorea</taxon>
        <taxon>Rhabditida</taxon>
        <taxon>Rhabditina</taxon>
        <taxon>Rhabditomorpha</taxon>
        <taxon>Rhabditoidea</taxon>
        <taxon>Rhabditidae</taxon>
        <taxon>Mesorhabditinae</taxon>
        <taxon>Mesorhabditis</taxon>
    </lineage>
</organism>
<feature type="domain" description="DUF7959" evidence="4">
    <location>
        <begin position="424"/>
        <end position="531"/>
    </location>
</feature>
<dbReference type="Pfam" id="PF25899">
    <property type="entry name" value="DUF7959"/>
    <property type="match status" value="1"/>
</dbReference>
<dbReference type="EMBL" id="CATQJA010002651">
    <property type="protein sequence ID" value="CAJ0577738.1"/>
    <property type="molecule type" value="Genomic_DNA"/>
</dbReference>
<dbReference type="InterPro" id="IPR058830">
    <property type="entry name" value="LolA-like_dom_1st"/>
</dbReference>
<keyword evidence="1" id="KW-0472">Membrane</keyword>
<keyword evidence="1" id="KW-1133">Transmembrane helix</keyword>
<evidence type="ECO:0000259" key="4">
    <source>
        <dbReference type="Pfam" id="PF25899"/>
    </source>
</evidence>
<dbReference type="InterPro" id="IPR058265">
    <property type="entry name" value="DUF7959"/>
</dbReference>
<name>A0AA36CYK1_9BILA</name>
<dbReference type="Pfam" id="PF25898">
    <property type="entry name" value="LolA_2nd_metazoa"/>
    <property type="match status" value="1"/>
</dbReference>
<evidence type="ECO:0000259" key="3">
    <source>
        <dbReference type="Pfam" id="PF25898"/>
    </source>
</evidence>
<evidence type="ECO:0000313" key="5">
    <source>
        <dbReference type="EMBL" id="CAJ0577738.1"/>
    </source>
</evidence>
<dbReference type="Proteomes" id="UP001177023">
    <property type="component" value="Unassembled WGS sequence"/>
</dbReference>
<feature type="non-terminal residue" evidence="5">
    <location>
        <position position="1"/>
    </location>
</feature>